<organism evidence="3 4">
    <name type="scientific">Symbiodinium natans</name>
    <dbReference type="NCBI Taxonomy" id="878477"/>
    <lineage>
        <taxon>Eukaryota</taxon>
        <taxon>Sar</taxon>
        <taxon>Alveolata</taxon>
        <taxon>Dinophyceae</taxon>
        <taxon>Suessiales</taxon>
        <taxon>Symbiodiniaceae</taxon>
        <taxon>Symbiodinium</taxon>
    </lineage>
</organism>
<feature type="compositionally biased region" description="Basic and acidic residues" evidence="1">
    <location>
        <begin position="1"/>
        <end position="10"/>
    </location>
</feature>
<accession>A0A812HUW9</accession>
<evidence type="ECO:0000313" key="4">
    <source>
        <dbReference type="Proteomes" id="UP000604046"/>
    </source>
</evidence>
<sequence length="2222" mass="240862">MPPQSRKETGSKGQPKGAGKTKAAAPLLSAVRFVPPASVVSALQARAGRAQNAVLAAEEQHAGKRTLAQEANWLATQVAKTTKRLEADLRAKQDLGEAALQWHSQLAEHLSTNYAEVERLAGQLDADVKEALEILTPLVSTTTSDATQVLLHKGAQNAGPIWPPQVTGLLEMAANALRAVAALDPLGHNRAPAVGGGVPSVPTQTQGIGGHHARRQPPGLDGGIFPGAMLTSGSPTMVTESHRAQPPPVSGNRWTKRSQPLLEEDKRPVKSPRLTSMGTGTRGQTDTAMASTQDHGPLAGTPEAVPWPQESTGRTPTRPSRPTSSWMAPAHSAPVELDGSDGFSEPMSFLGGEEMEAPLSAVEEDWQQWQLSWITAWNTSVGQLMDMCGAAATAAQSNPVLQEVLPEPPHMDTEEVRNQCQSTLRSLQQHPWACGPEIATVVEDLMRCYSCLKSCPAAVPDCPQAVLLLGHILHAAVQDVMSYTPQCTEEWLFPQLVLGKHPDLAARLGASTPALPHHALLQTCACCIAVQGTEFLLAALSAGVLLGCVWTTLADPPHFKPLGQMAYDLPSEHQVLGLLLAAMGCGLALAPCLLMVVVAWLPIGVFLLGLLSPALPPQHTRREPWCKNKRTRETAVKQMKGCFFLCLLFSPEEGVVSMPDNNETDDSFMMQVAGQAHFNRIPAWSLSRVPRIRIRRELHPLEEVGARPLAMQELCTATYTRKLAVFHGGVVEGPEPILFRVDSRLFRPALDEAIVQALGISADAVDVLMLASPFDSVTREQYVLRPRAFPWYAQAVPVLVRGELDSFHVLQAARDEQCHDLVAAAALLTQMQSIPEAEQCQCVEGTFVADSQPLLQPRCDAIVWTPIALKQRLIEASAHSPYADMHSNQGPPSQNLLSCVIITANGIIHALTPAFAPDSETFRFLRGEFPELASLTMRRMRYALTDLPPTQFLAFRREELGRHSLVVDLRALDLGLLTLTVPRYISCSQILDVTARDHARILDTAAMHEHVMSGDYICLLHDQAVGPDVMLDVAGFDLLRAYRHTLVEVPIGSDSENAASRGASLAKALLIAAAPLRGPVGSMCLLLVVGASQALAGRAASAPPHRSGRLQRVPAPPCNLPNKASQATHAAIQRELLASGRLLTPVISPSPLGNDDPREVTFKLWHPGRVLTRCYPAQWPWFDVHADLLETVSALGRYVVLPAAATPDHRAVHMVAISSADTHSTILVARAGSWKCLDVDWRNPAADIHAWVESSDGTHSYRIDCAHRGRMRHGDVCVVVDTFQSASPTLLDISTLSLTMPVGCSWTRTIGRQVFPLLQAGQPHLWLPRVQGVTARDTAMDMLHTLRSPNPETTHLLDVPPYLLGLPGPILLAAPRGGMCTLVWLHDCHECVPHGVAFAVEGVFPNRADLLYALRELPGATATIWLRATEMFLLWGPSESLHSADNEAVVAEIVTASVDMRLLLSHSRTDSLSSAPHMGAQGMASMPGPQEARSSQISSLDSSLADPCIPTLGIPDEGTLHVVYCGSIQTSCVVPCPSRRMPWALIIGDEIRTACTDQTSWAEVATVADLSVLDLQGVAVVLDGFRWMWPEPITHLGHACGTLLRRTPNKDSRCYVESEHTLPPSPLQARSSCGGMRLAKWAQLVAWTASAPCTGRWLPIALLVNAAMAMVVPVDPTAARPPLMCVPPPGFLLFVDVLNCFLQHPPAEGTLLRIWRPCRGPAVYQFRQQVDLDNLSTWLREQGCRPTRDVFHLAHDSGPDAIDLLCTPPASGAWWILRDGSHRELLRPVCQLPDISEQLVTIDEGGQAHRLICGGQADLRPELLPGKRAAIGRSVPNWYGALAGTGLMMFSTSACWRLAPVMLATIIVVQPVSGQTIPASHPRRVWTFGLPEPVDLPTTARTVTDARLVLVRAHLPRQLDNDGKLLEVSPPLIQGVQHWLYVPRTRVGTYTYLLMQWHRQAAVFESRSNPLDWDALFQWATSVFTLEQPLAQKFVLVLDKQIFRFGTIVSGLRHGQLLAIGEHTPSRSPMRYLNPWGEEEELPEIVRSDWGDTLLTGPGGQISLRPEGPAFLTATAGRSEATSPAVAHSSCQTPLSLPPNNTSLLAWEAATHQLGEVLRLLRPRTQGYAFHPQCSAESGVPVSTTTLGISPQGPVILPDGAEHGSSARSEPQASAGYRTPLLLLSLVHRRGLWVMLLLGNLLTCGVEAPPAPVTCRSRTGSR</sequence>
<feature type="transmembrane region" description="Helical" evidence="2">
    <location>
        <begin position="575"/>
        <end position="608"/>
    </location>
</feature>
<comment type="caution">
    <text evidence="3">The sequence shown here is derived from an EMBL/GenBank/DDBJ whole genome shotgun (WGS) entry which is preliminary data.</text>
</comment>
<feature type="region of interest" description="Disordered" evidence="1">
    <location>
        <begin position="1"/>
        <end position="22"/>
    </location>
</feature>
<feature type="compositionally biased region" description="Low complexity" evidence="1">
    <location>
        <begin position="314"/>
        <end position="325"/>
    </location>
</feature>
<name>A0A812HUW9_9DINO</name>
<feature type="region of interest" description="Disordered" evidence="1">
    <location>
        <begin position="1472"/>
        <end position="1492"/>
    </location>
</feature>
<feature type="compositionally biased region" description="Polar residues" evidence="1">
    <location>
        <begin position="273"/>
        <end position="294"/>
    </location>
</feature>
<dbReference type="Proteomes" id="UP000604046">
    <property type="component" value="Unassembled WGS sequence"/>
</dbReference>
<feature type="compositionally biased region" description="Low complexity" evidence="1">
    <location>
        <begin position="12"/>
        <end position="22"/>
    </location>
</feature>
<keyword evidence="4" id="KW-1185">Reference proteome</keyword>
<keyword evidence="2" id="KW-0472">Membrane</keyword>
<evidence type="ECO:0000256" key="2">
    <source>
        <dbReference type="SAM" id="Phobius"/>
    </source>
</evidence>
<evidence type="ECO:0000313" key="3">
    <source>
        <dbReference type="EMBL" id="CAE6961088.1"/>
    </source>
</evidence>
<keyword evidence="2" id="KW-0812">Transmembrane</keyword>
<reference evidence="3" key="1">
    <citation type="submission" date="2021-02" db="EMBL/GenBank/DDBJ databases">
        <authorList>
            <person name="Dougan E. K."/>
            <person name="Rhodes N."/>
            <person name="Thang M."/>
            <person name="Chan C."/>
        </authorList>
    </citation>
    <scope>NUCLEOTIDE SEQUENCE</scope>
</reference>
<protein>
    <submittedName>
        <fullName evidence="3">CPK2 protein</fullName>
    </submittedName>
</protein>
<feature type="region of interest" description="Disordered" evidence="1">
    <location>
        <begin position="231"/>
        <end position="329"/>
    </location>
</feature>
<feature type="transmembrane region" description="Helical" evidence="2">
    <location>
        <begin position="535"/>
        <end position="554"/>
    </location>
</feature>
<dbReference type="EMBL" id="CAJNDS010000113">
    <property type="protein sequence ID" value="CAE6961088.1"/>
    <property type="molecule type" value="Genomic_DNA"/>
</dbReference>
<keyword evidence="2" id="KW-1133">Transmembrane helix</keyword>
<gene>
    <name evidence="3" type="primary">CPK2</name>
    <name evidence="3" type="ORF">SNAT2548_LOCUS1958</name>
</gene>
<proteinExistence type="predicted"/>
<evidence type="ECO:0000256" key="1">
    <source>
        <dbReference type="SAM" id="MobiDB-lite"/>
    </source>
</evidence>